<dbReference type="EMBL" id="VLKY01000011">
    <property type="protein sequence ID" value="TWI52533.1"/>
    <property type="molecule type" value="Genomic_DNA"/>
</dbReference>
<evidence type="ECO:0000313" key="6">
    <source>
        <dbReference type="Proteomes" id="UP000316905"/>
    </source>
</evidence>
<dbReference type="GO" id="GO:0003700">
    <property type="term" value="F:DNA-binding transcription factor activity"/>
    <property type="evidence" value="ECO:0007669"/>
    <property type="project" value="InterPro"/>
</dbReference>
<sequence length="338" mass="38469">MIWYERDQRCIPAHHQPACLIDLALSRGIEQHRLMRGTGLFYDDVLAGQTRISPEHFLRLLQNAEHLLSAPDTSFLLGQRLLPGHYGAASLALSHAANLQEALDLLVRHRASLSPLFAPRLVHDEQYLCLYWIDSCGAGTTRRFMAETCQTTVAAMCRWLSGEHLPWHFLFSHAQPSYLEQYQAHLGNQLHFNAQIDAMIIAREYLIKPWPRAQSTAGRIAQRDALTEQASQAMEQGFLEHIYALLQADARQPASLESLAVQLGISPSTLKRKLHKHGTHFQAVYDQVRKHVALYLYWSRGLTNEEVADYLGFHDTTNFRRAFKRWTGCVPSILKPLA</sequence>
<dbReference type="AlphaFoldDB" id="A0A562Q726"/>
<dbReference type="InterPro" id="IPR009057">
    <property type="entry name" value="Homeodomain-like_sf"/>
</dbReference>
<dbReference type="Gene3D" id="1.10.10.60">
    <property type="entry name" value="Homeodomain-like"/>
    <property type="match status" value="1"/>
</dbReference>
<feature type="domain" description="HTH araC/xylS-type" evidence="4">
    <location>
        <begin position="240"/>
        <end position="337"/>
    </location>
</feature>
<dbReference type="Proteomes" id="UP000316905">
    <property type="component" value="Unassembled WGS sequence"/>
</dbReference>
<organism evidence="5 6">
    <name type="scientific">Pseudomonas duriflava</name>
    <dbReference type="NCBI Taxonomy" id="459528"/>
    <lineage>
        <taxon>Bacteria</taxon>
        <taxon>Pseudomonadati</taxon>
        <taxon>Pseudomonadota</taxon>
        <taxon>Gammaproteobacteria</taxon>
        <taxon>Pseudomonadales</taxon>
        <taxon>Pseudomonadaceae</taxon>
        <taxon>Pseudomonas</taxon>
    </lineage>
</organism>
<keyword evidence="1" id="KW-0805">Transcription regulation</keyword>
<gene>
    <name evidence="5" type="ORF">IQ22_03303</name>
</gene>
<evidence type="ECO:0000256" key="3">
    <source>
        <dbReference type="ARBA" id="ARBA00023163"/>
    </source>
</evidence>
<dbReference type="RefSeq" id="WP_145143825.1">
    <property type="nucleotide sequence ID" value="NZ_VLKY01000011.1"/>
</dbReference>
<dbReference type="InterPro" id="IPR032687">
    <property type="entry name" value="AraC-type_N"/>
</dbReference>
<proteinExistence type="predicted"/>
<accession>A0A562Q726</accession>
<protein>
    <submittedName>
        <fullName evidence="5">AraC-like DNA-binding protein</fullName>
    </submittedName>
</protein>
<dbReference type="Pfam" id="PF12625">
    <property type="entry name" value="Arabinose_bd"/>
    <property type="match status" value="1"/>
</dbReference>
<keyword evidence="3" id="KW-0804">Transcription</keyword>
<evidence type="ECO:0000256" key="1">
    <source>
        <dbReference type="ARBA" id="ARBA00023015"/>
    </source>
</evidence>
<dbReference type="PANTHER" id="PTHR47894:SF1">
    <property type="entry name" value="HTH-TYPE TRANSCRIPTIONAL REGULATOR VQSM"/>
    <property type="match status" value="1"/>
</dbReference>
<dbReference type="SMART" id="SM00342">
    <property type="entry name" value="HTH_ARAC"/>
    <property type="match status" value="1"/>
</dbReference>
<reference evidence="5 6" key="1">
    <citation type="journal article" date="2015" name="Stand. Genomic Sci.">
        <title>Genomic Encyclopedia of Bacterial and Archaeal Type Strains, Phase III: the genomes of soil and plant-associated and newly described type strains.</title>
        <authorList>
            <person name="Whitman W.B."/>
            <person name="Woyke T."/>
            <person name="Klenk H.P."/>
            <person name="Zhou Y."/>
            <person name="Lilburn T.G."/>
            <person name="Beck B.J."/>
            <person name="De Vos P."/>
            <person name="Vandamme P."/>
            <person name="Eisen J.A."/>
            <person name="Garrity G."/>
            <person name="Hugenholtz P."/>
            <person name="Kyrpides N.C."/>
        </authorList>
    </citation>
    <scope>NUCLEOTIDE SEQUENCE [LARGE SCALE GENOMIC DNA]</scope>
    <source>
        <strain evidence="5 6">CGMCC 1.6858</strain>
    </source>
</reference>
<dbReference type="InterPro" id="IPR018060">
    <property type="entry name" value="HTH_AraC"/>
</dbReference>
<dbReference type="SUPFAM" id="SSF46689">
    <property type="entry name" value="Homeodomain-like"/>
    <property type="match status" value="1"/>
</dbReference>
<evidence type="ECO:0000259" key="4">
    <source>
        <dbReference type="PROSITE" id="PS01124"/>
    </source>
</evidence>
<comment type="caution">
    <text evidence="5">The sequence shown here is derived from an EMBL/GenBank/DDBJ whole genome shotgun (WGS) entry which is preliminary data.</text>
</comment>
<dbReference type="OrthoDB" id="5582699at2"/>
<evidence type="ECO:0000313" key="5">
    <source>
        <dbReference type="EMBL" id="TWI52533.1"/>
    </source>
</evidence>
<name>A0A562Q726_9PSED</name>
<keyword evidence="2 5" id="KW-0238">DNA-binding</keyword>
<dbReference type="GO" id="GO:0005829">
    <property type="term" value="C:cytosol"/>
    <property type="evidence" value="ECO:0007669"/>
    <property type="project" value="TreeGrafter"/>
</dbReference>
<dbReference type="PANTHER" id="PTHR47894">
    <property type="entry name" value="HTH-TYPE TRANSCRIPTIONAL REGULATOR GADX"/>
    <property type="match status" value="1"/>
</dbReference>
<keyword evidence="6" id="KW-1185">Reference proteome</keyword>
<evidence type="ECO:0000256" key="2">
    <source>
        <dbReference type="ARBA" id="ARBA00023125"/>
    </source>
</evidence>
<dbReference type="Pfam" id="PF12833">
    <property type="entry name" value="HTH_18"/>
    <property type="match status" value="1"/>
</dbReference>
<dbReference type="PROSITE" id="PS01124">
    <property type="entry name" value="HTH_ARAC_FAMILY_2"/>
    <property type="match status" value="1"/>
</dbReference>
<dbReference type="GO" id="GO:0000976">
    <property type="term" value="F:transcription cis-regulatory region binding"/>
    <property type="evidence" value="ECO:0007669"/>
    <property type="project" value="TreeGrafter"/>
</dbReference>